<dbReference type="PANTHER" id="PTHR47332:SF6">
    <property type="entry name" value="SET DOMAIN-CONTAINING PROTEIN"/>
    <property type="match status" value="1"/>
</dbReference>
<name>A0AAE0NAL3_9PEZI</name>
<evidence type="ECO:0000256" key="1">
    <source>
        <dbReference type="SAM" id="SignalP"/>
    </source>
</evidence>
<sequence length="431" mass="46223">MTQKPTLHTSIATALAASLSLAHAVLSAEQCGWGIRQSPLQQRQPACLDEHASASDPGAWAPWTHRPYCIVAADGPYCVFTNAALPSRKGGNGLSIITRPELAASPAAVSLFAHDVDFLSRAPTTRGHNETLNKLASSGGLDDPPFEVRDVPGKGKGAIATRRIEQGRVVLVDHAAILAADEYPADLMREEVQDLLRRGIAQLRDPAKVYALARKGEGRGDESMSDEEDLLLTNSFAVTVGDESYMALFPELAVSVLKSLCRNSGIIRSKAEAWSNSDASLTHAERQDTLLNVWGFNCTCTLCAADAATRNASDTAREAIRGLKDEVVALARAGDFTSAVARAEALFAAVDGEGLTAHMAGSLYEIPARLYYQVGDLGKALDYATRALREVDSRGVPGPKDLLRIGTLQEVVSRISSELEQQHEEGKHESR</sequence>
<reference evidence="2" key="1">
    <citation type="journal article" date="2023" name="Mol. Phylogenet. Evol.">
        <title>Genome-scale phylogeny and comparative genomics of the fungal order Sordariales.</title>
        <authorList>
            <person name="Hensen N."/>
            <person name="Bonometti L."/>
            <person name="Westerberg I."/>
            <person name="Brannstrom I.O."/>
            <person name="Guillou S."/>
            <person name="Cros-Aarteil S."/>
            <person name="Calhoun S."/>
            <person name="Haridas S."/>
            <person name="Kuo A."/>
            <person name="Mondo S."/>
            <person name="Pangilinan J."/>
            <person name="Riley R."/>
            <person name="LaButti K."/>
            <person name="Andreopoulos B."/>
            <person name="Lipzen A."/>
            <person name="Chen C."/>
            <person name="Yan M."/>
            <person name="Daum C."/>
            <person name="Ng V."/>
            <person name="Clum A."/>
            <person name="Steindorff A."/>
            <person name="Ohm R.A."/>
            <person name="Martin F."/>
            <person name="Silar P."/>
            <person name="Natvig D.O."/>
            <person name="Lalanne C."/>
            <person name="Gautier V."/>
            <person name="Ament-Velasquez S.L."/>
            <person name="Kruys A."/>
            <person name="Hutchinson M.I."/>
            <person name="Powell A.J."/>
            <person name="Barry K."/>
            <person name="Miller A.N."/>
            <person name="Grigoriev I.V."/>
            <person name="Debuchy R."/>
            <person name="Gladieux P."/>
            <person name="Hiltunen Thoren M."/>
            <person name="Johannesson H."/>
        </authorList>
    </citation>
    <scope>NUCLEOTIDE SEQUENCE</scope>
    <source>
        <strain evidence="2">CBS 958.72</strain>
    </source>
</reference>
<keyword evidence="1" id="KW-0732">Signal</keyword>
<gene>
    <name evidence="2" type="ORF">B0T24DRAFT_523784</name>
</gene>
<feature type="signal peptide" evidence="1">
    <location>
        <begin position="1"/>
        <end position="27"/>
    </location>
</feature>
<comment type="caution">
    <text evidence="2">The sequence shown here is derived from an EMBL/GenBank/DDBJ whole genome shotgun (WGS) entry which is preliminary data.</text>
</comment>
<dbReference type="InterPro" id="IPR011990">
    <property type="entry name" value="TPR-like_helical_dom_sf"/>
</dbReference>
<keyword evidence="3" id="KW-1185">Reference proteome</keyword>
<dbReference type="Gene3D" id="1.25.40.10">
    <property type="entry name" value="Tetratricopeptide repeat domain"/>
    <property type="match status" value="1"/>
</dbReference>
<protein>
    <recommendedName>
        <fullName evidence="4">SET domain-containing protein</fullName>
    </recommendedName>
</protein>
<dbReference type="PANTHER" id="PTHR47332">
    <property type="entry name" value="SET DOMAIN-CONTAINING PROTEIN 5"/>
    <property type="match status" value="1"/>
</dbReference>
<evidence type="ECO:0000313" key="3">
    <source>
        <dbReference type="Proteomes" id="UP001287356"/>
    </source>
</evidence>
<accession>A0AAE0NAL3</accession>
<dbReference type="InterPro" id="IPR053185">
    <property type="entry name" value="SET_domain_protein"/>
</dbReference>
<reference evidence="2" key="2">
    <citation type="submission" date="2023-06" db="EMBL/GenBank/DDBJ databases">
        <authorList>
            <consortium name="Lawrence Berkeley National Laboratory"/>
            <person name="Haridas S."/>
            <person name="Hensen N."/>
            <person name="Bonometti L."/>
            <person name="Westerberg I."/>
            <person name="Brannstrom I.O."/>
            <person name="Guillou S."/>
            <person name="Cros-Aarteil S."/>
            <person name="Calhoun S."/>
            <person name="Kuo A."/>
            <person name="Mondo S."/>
            <person name="Pangilinan J."/>
            <person name="Riley R."/>
            <person name="Labutti K."/>
            <person name="Andreopoulos B."/>
            <person name="Lipzen A."/>
            <person name="Chen C."/>
            <person name="Yanf M."/>
            <person name="Daum C."/>
            <person name="Ng V."/>
            <person name="Clum A."/>
            <person name="Steindorff A."/>
            <person name="Ohm R."/>
            <person name="Martin F."/>
            <person name="Silar P."/>
            <person name="Natvig D."/>
            <person name="Lalanne C."/>
            <person name="Gautier V."/>
            <person name="Ament-Velasquez S.L."/>
            <person name="Kruys A."/>
            <person name="Hutchinson M.I."/>
            <person name="Powell A.J."/>
            <person name="Barry K."/>
            <person name="Miller A.N."/>
            <person name="Grigoriev I.V."/>
            <person name="Debuchy R."/>
            <person name="Gladieux P."/>
            <person name="Thoren M.H."/>
            <person name="Johannesson H."/>
        </authorList>
    </citation>
    <scope>NUCLEOTIDE SEQUENCE</scope>
    <source>
        <strain evidence="2">CBS 958.72</strain>
    </source>
</reference>
<feature type="chain" id="PRO_5041972284" description="SET domain-containing protein" evidence="1">
    <location>
        <begin position="28"/>
        <end position="431"/>
    </location>
</feature>
<proteinExistence type="predicted"/>
<organism evidence="2 3">
    <name type="scientific">Lasiosphaeria ovina</name>
    <dbReference type="NCBI Taxonomy" id="92902"/>
    <lineage>
        <taxon>Eukaryota</taxon>
        <taxon>Fungi</taxon>
        <taxon>Dikarya</taxon>
        <taxon>Ascomycota</taxon>
        <taxon>Pezizomycotina</taxon>
        <taxon>Sordariomycetes</taxon>
        <taxon>Sordariomycetidae</taxon>
        <taxon>Sordariales</taxon>
        <taxon>Lasiosphaeriaceae</taxon>
        <taxon>Lasiosphaeria</taxon>
    </lineage>
</organism>
<dbReference type="Proteomes" id="UP001287356">
    <property type="component" value="Unassembled WGS sequence"/>
</dbReference>
<evidence type="ECO:0000313" key="2">
    <source>
        <dbReference type="EMBL" id="KAK3376350.1"/>
    </source>
</evidence>
<evidence type="ECO:0008006" key="4">
    <source>
        <dbReference type="Google" id="ProtNLM"/>
    </source>
</evidence>
<dbReference type="EMBL" id="JAULSN010000003">
    <property type="protein sequence ID" value="KAK3376350.1"/>
    <property type="molecule type" value="Genomic_DNA"/>
</dbReference>
<dbReference type="AlphaFoldDB" id="A0AAE0NAL3"/>